<proteinExistence type="predicted"/>
<dbReference type="EMBL" id="JAUOTP010000003">
    <property type="protein sequence ID" value="MDO6414097.1"/>
    <property type="molecule type" value="Genomic_DNA"/>
</dbReference>
<evidence type="ECO:0000259" key="1">
    <source>
        <dbReference type="PROSITE" id="PS50925"/>
    </source>
</evidence>
<organism evidence="2 3">
    <name type="scientific">Sphingomonas natans</name>
    <dbReference type="NCBI Taxonomy" id="3063330"/>
    <lineage>
        <taxon>Bacteria</taxon>
        <taxon>Pseudomonadati</taxon>
        <taxon>Pseudomonadota</taxon>
        <taxon>Alphaproteobacteria</taxon>
        <taxon>Sphingomonadales</taxon>
        <taxon>Sphingomonadaceae</taxon>
        <taxon>Sphingomonas</taxon>
    </lineage>
</organism>
<dbReference type="InterPro" id="IPR036046">
    <property type="entry name" value="Acylphosphatase-like_dom_sf"/>
</dbReference>
<keyword evidence="3" id="KW-1185">Reference proteome</keyword>
<comment type="caution">
    <text evidence="2">The sequence shown here is derived from an EMBL/GenBank/DDBJ whole genome shotgun (WGS) entry which is preliminary data.</text>
</comment>
<dbReference type="InterPro" id="IPR007024">
    <property type="entry name" value="BLUF_domain"/>
</dbReference>
<dbReference type="RefSeq" id="WP_303541053.1">
    <property type="nucleotide sequence ID" value="NZ_JAUOTP010000003.1"/>
</dbReference>
<sequence length="132" mass="15099">MAQMTLRQIIYVSRARSDINLDQVLLSSKNNNAIDGVSGLLWVDDLLVVQVIEGPDESVVATFDRIKVDERHTDVAVVSDRTVSEREFGYWSMELRRRGQPIDDLDRRLRRKLSGMPRDLHTSFAAHFGTRS</sequence>
<accession>A0ABT8Y6Z5</accession>
<evidence type="ECO:0000313" key="2">
    <source>
        <dbReference type="EMBL" id="MDO6414097.1"/>
    </source>
</evidence>
<dbReference type="Proteomes" id="UP001169764">
    <property type="component" value="Unassembled WGS sequence"/>
</dbReference>
<dbReference type="SMART" id="SM01034">
    <property type="entry name" value="BLUF"/>
    <property type="match status" value="1"/>
</dbReference>
<name>A0ABT8Y6Z5_9SPHN</name>
<reference evidence="2" key="1">
    <citation type="submission" date="2023-07" db="EMBL/GenBank/DDBJ databases">
        <authorList>
            <person name="Kim M."/>
        </authorList>
    </citation>
    <scope>NUCLEOTIDE SEQUENCE</scope>
    <source>
        <strain evidence="2">BIUV-7</strain>
    </source>
</reference>
<protein>
    <submittedName>
        <fullName evidence="2">BLUF domain-containing protein</fullName>
    </submittedName>
</protein>
<dbReference type="Pfam" id="PF04940">
    <property type="entry name" value="BLUF"/>
    <property type="match status" value="1"/>
</dbReference>
<dbReference type="SUPFAM" id="SSF54975">
    <property type="entry name" value="Acylphosphatase/BLUF domain-like"/>
    <property type="match status" value="1"/>
</dbReference>
<evidence type="ECO:0000313" key="3">
    <source>
        <dbReference type="Proteomes" id="UP001169764"/>
    </source>
</evidence>
<gene>
    <name evidence="2" type="ORF">Q4F19_06865</name>
</gene>
<dbReference type="PROSITE" id="PS50925">
    <property type="entry name" value="BLUF"/>
    <property type="match status" value="1"/>
</dbReference>
<feature type="domain" description="BLUF" evidence="1">
    <location>
        <begin position="6"/>
        <end position="94"/>
    </location>
</feature>
<dbReference type="Gene3D" id="3.30.70.100">
    <property type="match status" value="1"/>
</dbReference>